<evidence type="ECO:0000256" key="1">
    <source>
        <dbReference type="SAM" id="MobiDB-lite"/>
    </source>
</evidence>
<feature type="compositionally biased region" description="Basic and acidic residues" evidence="1">
    <location>
        <begin position="37"/>
        <end position="50"/>
    </location>
</feature>
<feature type="region of interest" description="Disordered" evidence="1">
    <location>
        <begin position="33"/>
        <end position="79"/>
    </location>
</feature>
<dbReference type="EMBL" id="MBFR01000023">
    <property type="protein sequence ID" value="PVU96852.1"/>
    <property type="molecule type" value="Genomic_DNA"/>
</dbReference>
<feature type="chain" id="PRO_5015401665" description="Secreted protein" evidence="2">
    <location>
        <begin position="28"/>
        <end position="79"/>
    </location>
</feature>
<evidence type="ECO:0000256" key="2">
    <source>
        <dbReference type="SAM" id="SignalP"/>
    </source>
</evidence>
<keyword evidence="2" id="KW-0732">Signal</keyword>
<comment type="caution">
    <text evidence="3">The sequence shown here is derived from an EMBL/GenBank/DDBJ whole genome shotgun (WGS) entry which is preliminary data.</text>
</comment>
<feature type="signal peptide" evidence="2">
    <location>
        <begin position="1"/>
        <end position="27"/>
    </location>
</feature>
<organism evidence="3 4">
    <name type="scientific">Smittium simulii</name>
    <dbReference type="NCBI Taxonomy" id="133385"/>
    <lineage>
        <taxon>Eukaryota</taxon>
        <taxon>Fungi</taxon>
        <taxon>Fungi incertae sedis</taxon>
        <taxon>Zoopagomycota</taxon>
        <taxon>Kickxellomycotina</taxon>
        <taxon>Harpellomycetes</taxon>
        <taxon>Harpellales</taxon>
        <taxon>Legeriomycetaceae</taxon>
        <taxon>Smittium</taxon>
    </lineage>
</organism>
<evidence type="ECO:0000313" key="4">
    <source>
        <dbReference type="Proteomes" id="UP000245383"/>
    </source>
</evidence>
<protein>
    <recommendedName>
        <fullName evidence="5">Secreted protein</fullName>
    </recommendedName>
</protein>
<accession>A0A2T9YWY1</accession>
<name>A0A2T9YWY1_9FUNG</name>
<evidence type="ECO:0008006" key="5">
    <source>
        <dbReference type="Google" id="ProtNLM"/>
    </source>
</evidence>
<sequence length="79" mass="8427">MYRVNVGVLALFLSTICLTSNYAKVEALAVKGSADNTAHEEGAVNKRSEEDGAPEAGTSTEVFTPEFNIIHTDGIPDEN</sequence>
<dbReference type="AlphaFoldDB" id="A0A2T9YWY1"/>
<evidence type="ECO:0000313" key="3">
    <source>
        <dbReference type="EMBL" id="PVU96852.1"/>
    </source>
</evidence>
<dbReference type="Proteomes" id="UP000245383">
    <property type="component" value="Unassembled WGS sequence"/>
</dbReference>
<reference evidence="3 4" key="1">
    <citation type="journal article" date="2018" name="MBio">
        <title>Comparative Genomics Reveals the Core Gene Toolbox for the Fungus-Insect Symbiosis.</title>
        <authorList>
            <person name="Wang Y."/>
            <person name="Stata M."/>
            <person name="Wang W."/>
            <person name="Stajich J.E."/>
            <person name="White M.M."/>
            <person name="Moncalvo J.M."/>
        </authorList>
    </citation>
    <scope>NUCLEOTIDE SEQUENCE [LARGE SCALE GENOMIC DNA]</scope>
    <source>
        <strain evidence="3 4">SWE-8-4</strain>
    </source>
</reference>
<gene>
    <name evidence="3" type="ORF">BB561_000925</name>
</gene>
<proteinExistence type="predicted"/>
<keyword evidence="4" id="KW-1185">Reference proteome</keyword>